<comment type="caution">
    <text evidence="2">The sequence shown here is derived from an EMBL/GenBank/DDBJ whole genome shotgun (WGS) entry which is preliminary data.</text>
</comment>
<dbReference type="Proteomes" id="UP001642405">
    <property type="component" value="Unassembled WGS sequence"/>
</dbReference>
<dbReference type="InterPro" id="IPR044053">
    <property type="entry name" value="AsaB-like"/>
</dbReference>
<sequence length="109" mass="12562">AWRPIITVYRDPLAVADARSVVDAHLVEARVIYRDHERRTWSVKASPDHQWHYKHAQTPEEVMLIKCFDSIADGSVARRVPHSAFHDALYAAAPPRESIEIRALVFYDE</sequence>
<proteinExistence type="inferred from homology"/>
<keyword evidence="3" id="KW-1185">Reference proteome</keyword>
<gene>
    <name evidence="2" type="ORF">SCUCBS95973_005932</name>
</gene>
<dbReference type="PANTHER" id="PTHR34598">
    <property type="entry name" value="BLL6449 PROTEIN"/>
    <property type="match status" value="1"/>
</dbReference>
<evidence type="ECO:0000313" key="2">
    <source>
        <dbReference type="EMBL" id="CAK7225634.1"/>
    </source>
</evidence>
<comment type="similarity">
    <text evidence="1">Belongs to the asaB hydroxylase/desaturase family.</text>
</comment>
<accession>A0ABP0C106</accession>
<organism evidence="2 3">
    <name type="scientific">Sporothrix curviconia</name>
    <dbReference type="NCBI Taxonomy" id="1260050"/>
    <lineage>
        <taxon>Eukaryota</taxon>
        <taxon>Fungi</taxon>
        <taxon>Dikarya</taxon>
        <taxon>Ascomycota</taxon>
        <taxon>Pezizomycotina</taxon>
        <taxon>Sordariomycetes</taxon>
        <taxon>Sordariomycetidae</taxon>
        <taxon>Ophiostomatales</taxon>
        <taxon>Ophiostomataceae</taxon>
        <taxon>Sporothrix</taxon>
    </lineage>
</organism>
<evidence type="ECO:0000313" key="3">
    <source>
        <dbReference type="Proteomes" id="UP001642405"/>
    </source>
</evidence>
<evidence type="ECO:0000256" key="1">
    <source>
        <dbReference type="ARBA" id="ARBA00023604"/>
    </source>
</evidence>
<dbReference type="EMBL" id="CAWUHB010000033">
    <property type="protein sequence ID" value="CAK7225634.1"/>
    <property type="molecule type" value="Genomic_DNA"/>
</dbReference>
<reference evidence="2 3" key="1">
    <citation type="submission" date="2024-01" db="EMBL/GenBank/DDBJ databases">
        <authorList>
            <person name="Allen C."/>
            <person name="Tagirdzhanova G."/>
        </authorList>
    </citation>
    <scope>NUCLEOTIDE SEQUENCE [LARGE SCALE GENOMIC DNA]</scope>
</reference>
<protein>
    <submittedName>
        <fullName evidence="2">Uncharacterized protein</fullName>
    </submittedName>
</protein>
<dbReference type="NCBIfam" id="NF041278">
    <property type="entry name" value="CmcJ_NvfI_EfuI"/>
    <property type="match status" value="1"/>
</dbReference>
<dbReference type="PANTHER" id="PTHR34598:SF3">
    <property type="entry name" value="OXIDOREDUCTASE AN1597"/>
    <property type="match status" value="1"/>
</dbReference>
<feature type="non-terminal residue" evidence="2">
    <location>
        <position position="1"/>
    </location>
</feature>
<name>A0ABP0C106_9PEZI</name>